<dbReference type="PANTHER" id="PTHR12433">
    <property type="entry name" value="MEDIATOR OF RNA POLYMERASE II TRANSCRIPTION SUBUNIT 25"/>
    <property type="match status" value="1"/>
</dbReference>
<keyword evidence="7" id="KW-0539">Nucleus</keyword>
<evidence type="ECO:0000256" key="1">
    <source>
        <dbReference type="ARBA" id="ARBA00004123"/>
    </source>
</evidence>
<feature type="compositionally biased region" description="Basic and acidic residues" evidence="9">
    <location>
        <begin position="228"/>
        <end position="242"/>
    </location>
</feature>
<evidence type="ECO:0000256" key="7">
    <source>
        <dbReference type="ARBA" id="ARBA00023242"/>
    </source>
</evidence>
<evidence type="ECO:0000256" key="5">
    <source>
        <dbReference type="ARBA" id="ARBA00023159"/>
    </source>
</evidence>
<comment type="subcellular location">
    <subcellularLocation>
        <location evidence="1">Nucleus</location>
    </subcellularLocation>
</comment>
<accession>A0ABD0KL47</accession>
<name>A0ABD0KL47_9CAEN</name>
<dbReference type="Gene3D" id="2.40.290.30">
    <property type="entry name" value="Mediator complex subunit 25, ACID domain"/>
    <property type="match status" value="1"/>
</dbReference>
<dbReference type="SUPFAM" id="SSF53300">
    <property type="entry name" value="vWA-like"/>
    <property type="match status" value="1"/>
</dbReference>
<evidence type="ECO:0000256" key="4">
    <source>
        <dbReference type="ARBA" id="ARBA00023015"/>
    </source>
</evidence>
<evidence type="ECO:0000256" key="2">
    <source>
        <dbReference type="ARBA" id="ARBA00009102"/>
    </source>
</evidence>
<feature type="domain" description="VWFA" evidence="10">
    <location>
        <begin position="14"/>
        <end position="224"/>
    </location>
</feature>
<comment type="similarity">
    <text evidence="2">Belongs to the Mediator complex subunit 25 family.</text>
</comment>
<feature type="region of interest" description="Disordered" evidence="9">
    <location>
        <begin position="486"/>
        <end position="506"/>
    </location>
</feature>
<dbReference type="InterPro" id="IPR021394">
    <property type="entry name" value="Med25_PTOV"/>
</dbReference>
<feature type="region of interest" description="Disordered" evidence="9">
    <location>
        <begin position="227"/>
        <end position="321"/>
    </location>
</feature>
<reference evidence="11 12" key="1">
    <citation type="journal article" date="2023" name="Sci. Data">
        <title>Genome assembly of the Korean intertidal mud-creeper Batillaria attramentaria.</title>
        <authorList>
            <person name="Patra A.K."/>
            <person name="Ho P.T."/>
            <person name="Jun S."/>
            <person name="Lee S.J."/>
            <person name="Kim Y."/>
            <person name="Won Y.J."/>
        </authorList>
    </citation>
    <scope>NUCLEOTIDE SEQUENCE [LARGE SCALE GENOMIC DNA]</scope>
    <source>
        <strain evidence="11">Wonlab-2016</strain>
    </source>
</reference>
<feature type="region of interest" description="Disordered" evidence="9">
    <location>
        <begin position="705"/>
        <end position="797"/>
    </location>
</feature>
<feature type="compositionally biased region" description="Polar residues" evidence="9">
    <location>
        <begin position="725"/>
        <end position="735"/>
    </location>
</feature>
<evidence type="ECO:0000313" key="11">
    <source>
        <dbReference type="EMBL" id="KAK7487832.1"/>
    </source>
</evidence>
<dbReference type="Pfam" id="PF11232">
    <property type="entry name" value="Med25"/>
    <property type="match status" value="1"/>
</dbReference>
<keyword evidence="4" id="KW-0805">Transcription regulation</keyword>
<sequence length="797" mass="84528">MVVAKDAEPSPVYDVVFVVEKTANLVPYFDVLMKSYILPTLEHFNNGPPDPTDYGIDYSCTLYNVVTFHAGDIAPEPAATCNTPTNSIHELITYLEELDFVGGAAQGSSHIAEGLSTALQVFDNIKSVRYKGVNTQRHCILVCNSPPYHMGAEESNHDYRGFNSEQLASMLGKRGIHLSIISPRKIAALQKMFDAASAGEGSYSGHLQKDYTTDLRHMVLLHGYQLQERSHSPTAEEDKQGDTNKVGGASGLSPAPSMGGTDGQFKVPSSIMPSQAGGMQQPGQQPNQQVGPGVMGGPGGQMGPGMHPGQHMPSHSQATGMPSQIASMLQNQSPQQGGQRMPGPMGMGEELSAQQKRAVIASMQLQDKNPVMLRGPVSQPGMMPPGNITMSSQGMMMVPPGQQMVMNPNNPMTSQAMGMQGGPPNQGMMQTNMPMSPAQMGFPPGTSQVTMGPRTTGAISQNAGFPGMMGNAGGPGGITSTAGVGPGNGDMAMDPSGGIRPNLPPGLRDRKVVWTGALEYHEKSKTPLGQVGGQQPKITWLLSCRISIASIEPDLSTVNWPEKLSLQLLPQNMLSELQALCRNSRQVAFHFSNTDQDALRNLHKLMGTGFAGCVHFPPQSASETRIILLLFSVKKRAFIGLIPNDQSAFVQGIKNVLTQHKLKTPAKGMNPGMAQAAMAAMGQMNQNLLQGQAGVGMDASTLTVGQPSMVPATTGPGGGAGPSQGMMTSQGPNAPQQQMRQQLMMQQQHGRAPGPQNQSGVMPPGSQASMQGMQMGQMTAQPGQNFPIDDFNFPDLV</sequence>
<dbReference type="InterPro" id="IPR021419">
    <property type="entry name" value="Mediator_Med25_VWA"/>
</dbReference>
<organism evidence="11 12">
    <name type="scientific">Batillaria attramentaria</name>
    <dbReference type="NCBI Taxonomy" id="370345"/>
    <lineage>
        <taxon>Eukaryota</taxon>
        <taxon>Metazoa</taxon>
        <taxon>Spiralia</taxon>
        <taxon>Lophotrochozoa</taxon>
        <taxon>Mollusca</taxon>
        <taxon>Gastropoda</taxon>
        <taxon>Caenogastropoda</taxon>
        <taxon>Sorbeoconcha</taxon>
        <taxon>Cerithioidea</taxon>
        <taxon>Batillariidae</taxon>
        <taxon>Batillaria</taxon>
    </lineage>
</organism>
<dbReference type="Proteomes" id="UP001519460">
    <property type="component" value="Unassembled WGS sequence"/>
</dbReference>
<dbReference type="InterPro" id="IPR002035">
    <property type="entry name" value="VWF_A"/>
</dbReference>
<evidence type="ECO:0000256" key="3">
    <source>
        <dbReference type="ARBA" id="ARBA00019694"/>
    </source>
</evidence>
<keyword evidence="6" id="KW-0804">Transcription</keyword>
<evidence type="ECO:0000256" key="9">
    <source>
        <dbReference type="SAM" id="MobiDB-lite"/>
    </source>
</evidence>
<dbReference type="PROSITE" id="PS50234">
    <property type="entry name" value="VWFA"/>
    <property type="match status" value="1"/>
</dbReference>
<dbReference type="EMBL" id="JACVVK020000158">
    <property type="protein sequence ID" value="KAK7487832.1"/>
    <property type="molecule type" value="Genomic_DNA"/>
</dbReference>
<evidence type="ECO:0000256" key="8">
    <source>
        <dbReference type="ARBA" id="ARBA00031958"/>
    </source>
</evidence>
<feature type="compositionally biased region" description="Low complexity" evidence="9">
    <location>
        <begin position="764"/>
        <end position="784"/>
    </location>
</feature>
<dbReference type="PANTHER" id="PTHR12433:SF11">
    <property type="entry name" value="MEDIATOR OF RNA POLYMERASE II TRANSCRIPTION SUBUNIT 25"/>
    <property type="match status" value="1"/>
</dbReference>
<comment type="caution">
    <text evidence="11">The sequence shown here is derived from an EMBL/GenBank/DDBJ whole genome shotgun (WGS) entry which is preliminary data.</text>
</comment>
<keyword evidence="5" id="KW-0010">Activator</keyword>
<keyword evidence="12" id="KW-1185">Reference proteome</keyword>
<gene>
    <name evidence="11" type="ORF">BaRGS_00020879</name>
</gene>
<feature type="compositionally biased region" description="Gly residues" evidence="9">
    <location>
        <begin position="293"/>
        <end position="303"/>
    </location>
</feature>
<evidence type="ECO:0000256" key="6">
    <source>
        <dbReference type="ARBA" id="ARBA00023163"/>
    </source>
</evidence>
<dbReference type="Pfam" id="PF11265">
    <property type="entry name" value="Med25_VWA"/>
    <property type="match status" value="1"/>
</dbReference>
<dbReference type="GO" id="GO:0005634">
    <property type="term" value="C:nucleus"/>
    <property type="evidence" value="ECO:0007669"/>
    <property type="project" value="UniProtKB-SubCell"/>
</dbReference>
<dbReference type="AlphaFoldDB" id="A0ABD0KL47"/>
<evidence type="ECO:0000313" key="12">
    <source>
        <dbReference type="Proteomes" id="UP001519460"/>
    </source>
</evidence>
<evidence type="ECO:0000259" key="10">
    <source>
        <dbReference type="PROSITE" id="PS50234"/>
    </source>
</evidence>
<proteinExistence type="inferred from homology"/>
<feature type="compositionally biased region" description="Low complexity" evidence="9">
    <location>
        <begin position="304"/>
        <end position="313"/>
    </location>
</feature>
<dbReference type="InterPro" id="IPR036465">
    <property type="entry name" value="vWFA_dom_sf"/>
</dbReference>
<feature type="compositionally biased region" description="Low complexity" evidence="9">
    <location>
        <begin position="736"/>
        <end position="748"/>
    </location>
</feature>
<feature type="compositionally biased region" description="Low complexity" evidence="9">
    <location>
        <begin position="277"/>
        <end position="292"/>
    </location>
</feature>
<dbReference type="InterPro" id="IPR038196">
    <property type="entry name" value="Med25_PTOV_sf"/>
</dbReference>
<protein>
    <recommendedName>
        <fullName evidence="3">Mediator of RNA polymerase II transcription subunit 25</fullName>
    </recommendedName>
    <alternativeName>
        <fullName evidence="8">Mediator complex subunit 25</fullName>
    </alternativeName>
</protein>